<sequence>MNKEDKNQTRSLKNDRSNKDLLRTEINNATDPNVRLELTKMLLEIENEEKKRKVRRWFFVGALLLGIILLLLYLGSQETKEKHPNSSIEAKTSMSTEESTVSTTTDSSISETNLTEEQLKKWVMSILDLLPPPPTRYILDVYTENDLVYIRVGVDQLDNLGIFRVNHRGELEASGAITGVIGKENWTLMSDKYLDTTIASEFLKERDKKIANNNSNINKAREILIGKKYTIVPELYDGQDATQAMDDNKAPQNLIHDGAQDIEFLNDTEVHIGLLGNYRPDFDDTYSLTKDTLIIRDNHIPYTINDQGISFSSWTSDMDGHTITWEIRER</sequence>
<keyword evidence="2" id="KW-0812">Transmembrane</keyword>
<feature type="region of interest" description="Disordered" evidence="1">
    <location>
        <begin position="1"/>
        <end position="26"/>
    </location>
</feature>
<proteinExistence type="predicted"/>
<accession>A0AAW8U7N2</accession>
<protein>
    <submittedName>
        <fullName evidence="3">Uncharacterized protein</fullName>
    </submittedName>
</protein>
<comment type="caution">
    <text evidence="3">The sequence shown here is derived from an EMBL/GenBank/DDBJ whole genome shotgun (WGS) entry which is preliminary data.</text>
</comment>
<feature type="transmembrane region" description="Helical" evidence="2">
    <location>
        <begin position="57"/>
        <end position="75"/>
    </location>
</feature>
<dbReference type="AlphaFoldDB" id="A0AAW8U7N2"/>
<dbReference type="EMBL" id="JARQBZ010000010">
    <property type="protein sequence ID" value="MDT2833787.1"/>
    <property type="molecule type" value="Genomic_DNA"/>
</dbReference>
<feature type="compositionally biased region" description="Low complexity" evidence="1">
    <location>
        <begin position="92"/>
        <end position="111"/>
    </location>
</feature>
<evidence type="ECO:0000313" key="3">
    <source>
        <dbReference type="EMBL" id="MDT2833787.1"/>
    </source>
</evidence>
<keyword evidence="2" id="KW-1133">Transmembrane helix</keyword>
<gene>
    <name evidence="3" type="ORF">P7H70_06940</name>
</gene>
<dbReference type="Proteomes" id="UP001268577">
    <property type="component" value="Unassembled WGS sequence"/>
</dbReference>
<evidence type="ECO:0000256" key="1">
    <source>
        <dbReference type="SAM" id="MobiDB-lite"/>
    </source>
</evidence>
<dbReference type="RefSeq" id="WP_311877224.1">
    <property type="nucleotide sequence ID" value="NZ_JARQBZ010000010.1"/>
</dbReference>
<feature type="compositionally biased region" description="Basic and acidic residues" evidence="1">
    <location>
        <begin position="1"/>
        <end position="23"/>
    </location>
</feature>
<feature type="region of interest" description="Disordered" evidence="1">
    <location>
        <begin position="82"/>
        <end position="111"/>
    </location>
</feature>
<organism evidence="3 4">
    <name type="scientific">Vagococcus carniphilus</name>
    <dbReference type="NCBI Taxonomy" id="218144"/>
    <lineage>
        <taxon>Bacteria</taxon>
        <taxon>Bacillati</taxon>
        <taxon>Bacillota</taxon>
        <taxon>Bacilli</taxon>
        <taxon>Lactobacillales</taxon>
        <taxon>Enterococcaceae</taxon>
        <taxon>Vagococcus</taxon>
    </lineage>
</organism>
<keyword evidence="2" id="KW-0472">Membrane</keyword>
<name>A0AAW8U7N2_9ENTE</name>
<reference evidence="3" key="1">
    <citation type="submission" date="2023-03" db="EMBL/GenBank/DDBJ databases">
        <authorList>
            <person name="Shen W."/>
            <person name="Cai J."/>
        </authorList>
    </citation>
    <scope>NUCLEOTIDE SEQUENCE</scope>
    <source>
        <strain evidence="3">P96-3</strain>
    </source>
</reference>
<evidence type="ECO:0000313" key="4">
    <source>
        <dbReference type="Proteomes" id="UP001268577"/>
    </source>
</evidence>
<evidence type="ECO:0000256" key="2">
    <source>
        <dbReference type="SAM" id="Phobius"/>
    </source>
</evidence>